<dbReference type="InterPro" id="IPR011701">
    <property type="entry name" value="MFS"/>
</dbReference>
<dbReference type="GO" id="GO:0022857">
    <property type="term" value="F:transmembrane transporter activity"/>
    <property type="evidence" value="ECO:0007669"/>
    <property type="project" value="InterPro"/>
</dbReference>
<evidence type="ECO:0000256" key="6">
    <source>
        <dbReference type="SAM" id="Phobius"/>
    </source>
</evidence>
<feature type="transmembrane region" description="Helical" evidence="6">
    <location>
        <begin position="319"/>
        <end position="344"/>
    </location>
</feature>
<reference evidence="8" key="1">
    <citation type="submission" date="2023-06" db="EMBL/GenBank/DDBJ databases">
        <title>Conoideocrella luteorostrata (Hypocreales: Clavicipitaceae), a potential biocontrol fungus for elongate hemlock scale in United States Christmas tree production areas.</title>
        <authorList>
            <person name="Barrett H."/>
            <person name="Lovett B."/>
            <person name="Macias A.M."/>
            <person name="Stajich J.E."/>
            <person name="Kasson M.T."/>
        </authorList>
    </citation>
    <scope>NUCLEOTIDE SEQUENCE</scope>
    <source>
        <strain evidence="8">ARSEF 14590</strain>
    </source>
</reference>
<dbReference type="Pfam" id="PF07690">
    <property type="entry name" value="MFS_1"/>
    <property type="match status" value="1"/>
</dbReference>
<feature type="transmembrane region" description="Helical" evidence="6">
    <location>
        <begin position="64"/>
        <end position="84"/>
    </location>
</feature>
<feature type="transmembrane region" description="Helical" evidence="6">
    <location>
        <begin position="356"/>
        <end position="373"/>
    </location>
</feature>
<dbReference type="EMBL" id="JASWJB010000198">
    <property type="protein sequence ID" value="KAK2593713.1"/>
    <property type="molecule type" value="Genomic_DNA"/>
</dbReference>
<evidence type="ECO:0000256" key="4">
    <source>
        <dbReference type="ARBA" id="ARBA00023136"/>
    </source>
</evidence>
<feature type="transmembrane region" description="Helical" evidence="6">
    <location>
        <begin position="453"/>
        <end position="473"/>
    </location>
</feature>
<feature type="region of interest" description="Disordered" evidence="5">
    <location>
        <begin position="1"/>
        <end position="48"/>
    </location>
</feature>
<dbReference type="Gene3D" id="1.20.1250.20">
    <property type="entry name" value="MFS general substrate transporter like domains"/>
    <property type="match status" value="2"/>
</dbReference>
<feature type="transmembrane region" description="Helical" evidence="6">
    <location>
        <begin position="485"/>
        <end position="508"/>
    </location>
</feature>
<feature type="transmembrane region" description="Helical" evidence="6">
    <location>
        <begin position="155"/>
        <end position="174"/>
    </location>
</feature>
<organism evidence="8 9">
    <name type="scientific">Conoideocrella luteorostrata</name>
    <dbReference type="NCBI Taxonomy" id="1105319"/>
    <lineage>
        <taxon>Eukaryota</taxon>
        <taxon>Fungi</taxon>
        <taxon>Dikarya</taxon>
        <taxon>Ascomycota</taxon>
        <taxon>Pezizomycotina</taxon>
        <taxon>Sordariomycetes</taxon>
        <taxon>Hypocreomycetidae</taxon>
        <taxon>Hypocreales</taxon>
        <taxon>Clavicipitaceae</taxon>
        <taxon>Conoideocrella</taxon>
    </lineage>
</organism>
<dbReference type="CDD" id="cd06174">
    <property type="entry name" value="MFS"/>
    <property type="match status" value="1"/>
</dbReference>
<dbReference type="InterPro" id="IPR020846">
    <property type="entry name" value="MFS_dom"/>
</dbReference>
<feature type="transmembrane region" description="Helical" evidence="6">
    <location>
        <begin position="224"/>
        <end position="247"/>
    </location>
</feature>
<dbReference type="PROSITE" id="PS50850">
    <property type="entry name" value="MFS"/>
    <property type="match status" value="1"/>
</dbReference>
<dbReference type="InterPro" id="IPR036259">
    <property type="entry name" value="MFS_trans_sf"/>
</dbReference>
<keyword evidence="2 6" id="KW-0812">Transmembrane</keyword>
<dbReference type="PANTHER" id="PTHR23507">
    <property type="entry name" value="ZGC:174356"/>
    <property type="match status" value="1"/>
</dbReference>
<gene>
    <name evidence="8" type="ORF">QQS21_008578</name>
</gene>
<keyword evidence="4 6" id="KW-0472">Membrane</keyword>
<dbReference type="SUPFAM" id="SSF103473">
    <property type="entry name" value="MFS general substrate transporter"/>
    <property type="match status" value="1"/>
</dbReference>
<feature type="transmembrane region" description="Helical" evidence="6">
    <location>
        <begin position="394"/>
        <end position="413"/>
    </location>
</feature>
<accession>A0AAJ0FWF3</accession>
<comment type="subcellular location">
    <subcellularLocation>
        <location evidence="1">Membrane</location>
        <topology evidence="1">Multi-pass membrane protein</topology>
    </subcellularLocation>
</comment>
<dbReference type="GO" id="GO:0016020">
    <property type="term" value="C:membrane"/>
    <property type="evidence" value="ECO:0007669"/>
    <property type="project" value="UniProtKB-SubCell"/>
</dbReference>
<evidence type="ECO:0000256" key="3">
    <source>
        <dbReference type="ARBA" id="ARBA00022989"/>
    </source>
</evidence>
<feature type="transmembrane region" description="Helical" evidence="6">
    <location>
        <begin position="419"/>
        <end position="441"/>
    </location>
</feature>
<proteinExistence type="predicted"/>
<feature type="transmembrane region" description="Helical" evidence="6">
    <location>
        <begin position="186"/>
        <end position="212"/>
    </location>
</feature>
<evidence type="ECO:0000259" key="7">
    <source>
        <dbReference type="PROSITE" id="PS50850"/>
    </source>
</evidence>
<keyword evidence="3 6" id="KW-1133">Transmembrane helix</keyword>
<feature type="transmembrane region" description="Helical" evidence="6">
    <location>
        <begin position="253"/>
        <end position="273"/>
    </location>
</feature>
<feature type="compositionally biased region" description="Basic and acidic residues" evidence="5">
    <location>
        <begin position="21"/>
        <end position="39"/>
    </location>
</feature>
<name>A0AAJ0FWF3_9HYPO</name>
<evidence type="ECO:0000256" key="1">
    <source>
        <dbReference type="ARBA" id="ARBA00004141"/>
    </source>
</evidence>
<evidence type="ECO:0000313" key="8">
    <source>
        <dbReference type="EMBL" id="KAK2593713.1"/>
    </source>
</evidence>
<dbReference type="AlphaFoldDB" id="A0AAJ0FWF3"/>
<feature type="domain" description="Major facilitator superfamily (MFS) profile" evidence="7">
    <location>
        <begin position="65"/>
        <end position="513"/>
    </location>
</feature>
<dbReference type="Proteomes" id="UP001251528">
    <property type="component" value="Unassembled WGS sequence"/>
</dbReference>
<dbReference type="PANTHER" id="PTHR23507:SF1">
    <property type="entry name" value="FI18259P1-RELATED"/>
    <property type="match status" value="1"/>
</dbReference>
<protein>
    <recommendedName>
        <fullName evidence="7">Major facilitator superfamily (MFS) profile domain-containing protein</fullName>
    </recommendedName>
</protein>
<evidence type="ECO:0000256" key="2">
    <source>
        <dbReference type="ARBA" id="ARBA00022692"/>
    </source>
</evidence>
<evidence type="ECO:0000313" key="9">
    <source>
        <dbReference type="Proteomes" id="UP001251528"/>
    </source>
</evidence>
<keyword evidence="9" id="KW-1185">Reference proteome</keyword>
<comment type="caution">
    <text evidence="8">The sequence shown here is derived from an EMBL/GenBank/DDBJ whole genome shotgun (WGS) entry which is preliminary data.</text>
</comment>
<feature type="transmembrane region" description="Helical" evidence="6">
    <location>
        <begin position="121"/>
        <end position="143"/>
    </location>
</feature>
<evidence type="ECO:0000256" key="5">
    <source>
        <dbReference type="SAM" id="MobiDB-lite"/>
    </source>
</evidence>
<feature type="compositionally biased region" description="Acidic residues" evidence="5">
    <location>
        <begin position="1"/>
        <end position="20"/>
    </location>
</feature>
<sequence>MSDVELESEMGFDEDAPFLNDDEREHTDAGIDTEARPHEEPDEPLPTRPRIKAASWQAKTPRTIVIMVAVMEFCITSSGMLLLIPVYRLIEDALCHVHYNDDSSDIIDEMKCKVDEVQSQLAYLIGWCSLTSSLMTLLVTFPYGMLADRIGRKPTAVFAYGGLAVSFSFTPLLFNGLQDYFRRNPYILMTGSLWILLGGGVPVLFNTFYAIAADVSAEQEKAASFLYLTFGATLGGLIGPLLAGGLMSKFGPWVPIYVALAVTPFMLCALFFIPETLNLEKKPAQRKENESFVEAFKGHVGRGLEDLARSVDMIKNPNIPLVLLTFFFQSARFFAYSSVLVQYISKHFGWTLAETSLLLSPLGVLTLVVLVALPKVSDILVSRRFKFTVFGKDLFLTQVSTLLIIFGALIEAFSHNVVLFLFGLFIGTFGAADSPLARATISHYVDPKSISKLYALIGIADVLGSFIGGPVLAKLFSVGLERRGIFIGLPWFYVAFLCGIAFIAQLFVRPPKHAGLALEDTLRRENGLINQSATEDLLRPE</sequence>